<dbReference type="GO" id="GO:0002250">
    <property type="term" value="P:adaptive immune response"/>
    <property type="evidence" value="ECO:0007669"/>
    <property type="project" value="UniProtKB-KW"/>
</dbReference>
<evidence type="ECO:0000256" key="1">
    <source>
        <dbReference type="ARBA" id="ARBA00022859"/>
    </source>
</evidence>
<feature type="domain" description="Ig-like" evidence="5">
    <location>
        <begin position="37"/>
        <end position="116"/>
    </location>
</feature>
<reference evidence="7" key="2">
    <citation type="submission" date="2023-03" db="EMBL/GenBank/DDBJ databases">
        <authorList>
            <consortium name="Wellcome Sanger Institute Data Sharing"/>
        </authorList>
    </citation>
    <scope>NUCLEOTIDE SEQUENCE [LARGE SCALE GENOMIC DNA]</scope>
</reference>
<dbReference type="Pfam" id="PF07686">
    <property type="entry name" value="V-set"/>
    <property type="match status" value="1"/>
</dbReference>
<evidence type="ECO:0000259" key="5">
    <source>
        <dbReference type="PROSITE" id="PS50835"/>
    </source>
</evidence>
<reference evidence="6 7" key="1">
    <citation type="submission" date="2018-05" db="EMBL/GenBank/DDBJ databases">
        <authorList>
            <person name="Datahose"/>
        </authorList>
    </citation>
    <scope>NUCLEOTIDE SEQUENCE</scope>
</reference>
<dbReference type="InterPro" id="IPR050199">
    <property type="entry name" value="IgHV"/>
</dbReference>
<dbReference type="InterPro" id="IPR003599">
    <property type="entry name" value="Ig_sub"/>
</dbReference>
<dbReference type="InterPro" id="IPR036179">
    <property type="entry name" value="Ig-like_dom_sf"/>
</dbReference>
<keyword evidence="1" id="KW-0391">Immunity</keyword>
<organism evidence="6 7">
    <name type="scientific">Astatotilapia calliptera</name>
    <name type="common">Eastern happy</name>
    <name type="synonym">Chromis callipterus</name>
    <dbReference type="NCBI Taxonomy" id="8154"/>
    <lineage>
        <taxon>Eukaryota</taxon>
        <taxon>Metazoa</taxon>
        <taxon>Chordata</taxon>
        <taxon>Craniata</taxon>
        <taxon>Vertebrata</taxon>
        <taxon>Euteleostomi</taxon>
        <taxon>Actinopterygii</taxon>
        <taxon>Neopterygii</taxon>
        <taxon>Teleostei</taxon>
        <taxon>Neoteleostei</taxon>
        <taxon>Acanthomorphata</taxon>
        <taxon>Ovalentaria</taxon>
        <taxon>Cichlomorphae</taxon>
        <taxon>Cichliformes</taxon>
        <taxon>Cichlidae</taxon>
        <taxon>African cichlids</taxon>
        <taxon>Pseudocrenilabrinae</taxon>
        <taxon>Haplochromini</taxon>
        <taxon>Astatotilapia</taxon>
    </lineage>
</organism>
<dbReference type="Gene3D" id="2.60.40.10">
    <property type="entry name" value="Immunoglobulins"/>
    <property type="match status" value="1"/>
</dbReference>
<dbReference type="STRING" id="8154.ENSACLP00000009490"/>
<evidence type="ECO:0000313" key="7">
    <source>
        <dbReference type="Proteomes" id="UP000265100"/>
    </source>
</evidence>
<dbReference type="SMART" id="SM00409">
    <property type="entry name" value="IG"/>
    <property type="match status" value="1"/>
</dbReference>
<dbReference type="InterPro" id="IPR013783">
    <property type="entry name" value="Ig-like_fold"/>
</dbReference>
<keyword evidence="7" id="KW-1185">Reference proteome</keyword>
<dbReference type="Ensembl" id="ENSACLT00000009712.2">
    <property type="protein sequence ID" value="ENSACLP00000009490.2"/>
    <property type="gene ID" value="ENSACLG00000006482.2"/>
</dbReference>
<reference evidence="6" key="4">
    <citation type="submission" date="2025-09" db="UniProtKB">
        <authorList>
            <consortium name="Ensembl"/>
        </authorList>
    </citation>
    <scope>IDENTIFICATION</scope>
</reference>
<dbReference type="SMART" id="SM00406">
    <property type="entry name" value="IGv"/>
    <property type="match status" value="1"/>
</dbReference>
<accession>A0A3P8NXN1</accession>
<feature type="transmembrane region" description="Helical" evidence="4">
    <location>
        <begin position="112"/>
        <end position="134"/>
    </location>
</feature>
<keyword evidence="4" id="KW-1133">Transmembrane helix</keyword>
<proteinExistence type="predicted"/>
<dbReference type="InterPro" id="IPR007110">
    <property type="entry name" value="Ig-like_dom"/>
</dbReference>
<evidence type="ECO:0000256" key="4">
    <source>
        <dbReference type="SAM" id="Phobius"/>
    </source>
</evidence>
<name>A0A3P8NXN1_ASTCA</name>
<dbReference type="GO" id="GO:0019814">
    <property type="term" value="C:immunoglobulin complex"/>
    <property type="evidence" value="ECO:0007669"/>
    <property type="project" value="UniProtKB-KW"/>
</dbReference>
<dbReference type="PROSITE" id="PS50835">
    <property type="entry name" value="IG_LIKE"/>
    <property type="match status" value="1"/>
</dbReference>
<sequence length="213" mass="24414">MGRSPCKTDIFKIITVYVAEQRRGTQSDRQTVKWKPGDSHRLTCTYSGFNYNIDGVWVRQAAGKGLEWIAYISRSSAIFYSQSFRGRFTISRDNSRKQVYLQMNSLTAEDSAVYFCIFSVISHVHFFFQLQIFLPIISQFLTLNTTPSIKTIRTVSAVSLFPTKILLQTGKAILNPNSKKCNFCRSATSERINIFPVKMQEIMSFCKAFTMFV</sequence>
<keyword evidence="3" id="KW-1280">Immunoglobulin</keyword>
<dbReference type="GeneTree" id="ENSGT01140000282517"/>
<evidence type="ECO:0000256" key="2">
    <source>
        <dbReference type="ARBA" id="ARBA00023130"/>
    </source>
</evidence>
<keyword evidence="2" id="KW-1064">Adaptive immunity</keyword>
<keyword evidence="4" id="KW-0472">Membrane</keyword>
<dbReference type="InterPro" id="IPR013106">
    <property type="entry name" value="Ig_V-set"/>
</dbReference>
<keyword evidence="4" id="KW-0812">Transmembrane</keyword>
<dbReference type="Proteomes" id="UP000265100">
    <property type="component" value="Chromosome 4"/>
</dbReference>
<dbReference type="SUPFAM" id="SSF48726">
    <property type="entry name" value="Immunoglobulin"/>
    <property type="match status" value="1"/>
</dbReference>
<protein>
    <recommendedName>
        <fullName evidence="5">Ig-like domain-containing protein</fullName>
    </recommendedName>
</protein>
<evidence type="ECO:0000313" key="6">
    <source>
        <dbReference type="Ensembl" id="ENSACLP00000009490.2"/>
    </source>
</evidence>
<dbReference type="AlphaFoldDB" id="A0A3P8NXN1"/>
<evidence type="ECO:0000256" key="3">
    <source>
        <dbReference type="ARBA" id="ARBA00043265"/>
    </source>
</evidence>
<reference evidence="6" key="3">
    <citation type="submission" date="2025-08" db="UniProtKB">
        <authorList>
            <consortium name="Ensembl"/>
        </authorList>
    </citation>
    <scope>IDENTIFICATION</scope>
</reference>
<dbReference type="GO" id="GO:0005576">
    <property type="term" value="C:extracellular region"/>
    <property type="evidence" value="ECO:0007669"/>
    <property type="project" value="UniProtKB-ARBA"/>
</dbReference>
<dbReference type="PANTHER" id="PTHR23266">
    <property type="entry name" value="IMMUNOGLOBULIN HEAVY CHAIN"/>
    <property type="match status" value="1"/>
</dbReference>